<gene>
    <name evidence="2" type="ORF">DSYM_28920</name>
</gene>
<sequence length="738" mass="77565">MKAVKIVAFVLGGLVVLLGAVAAFIVATFDANKWKGEISQLVQEKKSRSLKIEGDLSLSLFPSVGVQLGKATLSEHKSEQVFASVDSARVSVRLMPLLSKQVVVDTVELGGMKARLVRFKDGRMNIDDLLSKDEKEPPARFDIAGVKFANGELAWRDEKAGQEVTLSGLDLTTGRLANAASDKFELSAKLAGNKPRLAAQLAAKGEYRYDLDKKSYGGAKLDLRLNGDVADLKALELALNAAALQLAGANEVAVDQLLLTAKGKEGGDAFELRLEAPKLALAADKASGAAVNAALKLTGAQRAIDAKIALSGVEGKSQSLQAGKLTLELDARQGETTVKGNLASALAANLEKQTVELPAFSGELNVANPQMPMKSVKLPLTGGLRADIDGQTAAVHANTQFDESKIAAKVNVSRFSPLALGFDLDIDRLNVDKYLPPKPAAAGGKEADKPAAEKPFDFSALKGLNASGTVKIGQLQVSNVKASNVRLEVKAAGGKLDVAPMTANLYDGSLAGALSVNANNNHVAVKQNLANVNINPLMKDALDKDVLEGRGNVALDVATAGTTVTAMKKGLNGAASLNLKDGAIKGINLAKTFRETKAVFTTRKDAMQQAKQTEKTDFSELSATFRIANGVARNDDLSMKSPFIRLGGAGDINIGEDRMDYLAKASVVATAGGQGGKELEHLKGLTVPVRVSGPFDKLAYNIEFGGLVAEAAKAKAEEKVKEKVQEKAGGVLKGLFKK</sequence>
<evidence type="ECO:0000313" key="2">
    <source>
        <dbReference type="EMBL" id="BBO22193.1"/>
    </source>
</evidence>
<dbReference type="Proteomes" id="UP000662914">
    <property type="component" value="Chromosome"/>
</dbReference>
<evidence type="ECO:0000259" key="1">
    <source>
        <dbReference type="Pfam" id="PF05170"/>
    </source>
</evidence>
<name>A0A809R3L4_9PROT</name>
<dbReference type="GO" id="GO:0090313">
    <property type="term" value="P:regulation of protein targeting to membrane"/>
    <property type="evidence" value="ECO:0007669"/>
    <property type="project" value="TreeGrafter"/>
</dbReference>
<dbReference type="PANTHER" id="PTHR30441">
    <property type="entry name" value="DUF748 DOMAIN-CONTAINING PROTEIN"/>
    <property type="match status" value="1"/>
</dbReference>
<dbReference type="GO" id="GO:0005886">
    <property type="term" value="C:plasma membrane"/>
    <property type="evidence" value="ECO:0007669"/>
    <property type="project" value="TreeGrafter"/>
</dbReference>
<dbReference type="Pfam" id="PF05170">
    <property type="entry name" value="AsmA"/>
    <property type="match status" value="1"/>
</dbReference>
<dbReference type="InterPro" id="IPR007844">
    <property type="entry name" value="AsmA"/>
</dbReference>
<dbReference type="KEGG" id="ddz:DSYM_28920"/>
<dbReference type="EMBL" id="AP021857">
    <property type="protein sequence ID" value="BBO22193.1"/>
    <property type="molecule type" value="Genomic_DNA"/>
</dbReference>
<feature type="domain" description="AsmA" evidence="1">
    <location>
        <begin position="2"/>
        <end position="636"/>
    </location>
</feature>
<organism evidence="2 3">
    <name type="scientific">Candidatus Desulfobacillus denitrificans</name>
    <dbReference type="NCBI Taxonomy" id="2608985"/>
    <lineage>
        <taxon>Bacteria</taxon>
        <taxon>Pseudomonadati</taxon>
        <taxon>Pseudomonadota</taxon>
        <taxon>Betaproteobacteria</taxon>
        <taxon>Candidatus Desulfobacillus</taxon>
    </lineage>
</organism>
<dbReference type="PANTHER" id="PTHR30441:SF4">
    <property type="entry name" value="PROTEIN ASMA"/>
    <property type="match status" value="1"/>
</dbReference>
<proteinExistence type="predicted"/>
<accession>A0A809R3L4</accession>
<dbReference type="AlphaFoldDB" id="A0A809R3L4"/>
<protein>
    <submittedName>
        <fullName evidence="2">AsmA family protein</fullName>
    </submittedName>
</protein>
<dbReference type="InterPro" id="IPR052894">
    <property type="entry name" value="AsmA-related"/>
</dbReference>
<reference evidence="2" key="1">
    <citation type="journal article" name="DNA Res.">
        <title>The physiological potential of anammox bacteria as revealed by their core genome structure.</title>
        <authorList>
            <person name="Okubo T."/>
            <person name="Toyoda A."/>
            <person name="Fukuhara K."/>
            <person name="Uchiyama I."/>
            <person name="Harigaya Y."/>
            <person name="Kuroiwa M."/>
            <person name="Suzuki T."/>
            <person name="Murakami Y."/>
            <person name="Suwa Y."/>
            <person name="Takami H."/>
        </authorList>
    </citation>
    <scope>NUCLEOTIDE SEQUENCE</scope>
    <source>
        <strain evidence="2">317325-3</strain>
    </source>
</reference>
<evidence type="ECO:0000313" key="3">
    <source>
        <dbReference type="Proteomes" id="UP000662914"/>
    </source>
</evidence>